<protein>
    <recommendedName>
        <fullName evidence="12">Glycoside hydrolase family 5 domain-containing protein</fullName>
    </recommendedName>
</protein>
<keyword evidence="7" id="KW-0326">Glycosidase</keyword>
<proteinExistence type="inferred from homology"/>
<keyword evidence="11" id="KW-1133">Transmembrane helix</keyword>
<feature type="domain" description="Glycoside hydrolase family 5" evidence="12">
    <location>
        <begin position="684"/>
        <end position="961"/>
    </location>
</feature>
<dbReference type="Gene3D" id="3.20.20.80">
    <property type="entry name" value="Glycosidases"/>
    <property type="match status" value="1"/>
</dbReference>
<dbReference type="GO" id="GO:0004553">
    <property type="term" value="F:hydrolase activity, hydrolyzing O-glycosyl compounds"/>
    <property type="evidence" value="ECO:0007669"/>
    <property type="project" value="InterPro"/>
</dbReference>
<keyword evidence="8" id="KW-0624">Polysaccharide degradation</keyword>
<dbReference type="AlphaFoldDB" id="A0AAD7UH76"/>
<evidence type="ECO:0000256" key="4">
    <source>
        <dbReference type="ARBA" id="ARBA00023001"/>
    </source>
</evidence>
<feature type="active site" description="Proton donor" evidence="9">
    <location>
        <position position="382"/>
    </location>
</feature>
<dbReference type="SUPFAM" id="SSF51989">
    <property type="entry name" value="Glycosyl hydrolases family 6, cellulases"/>
    <property type="match status" value="1"/>
</dbReference>
<feature type="region of interest" description="Disordered" evidence="10">
    <location>
        <begin position="1"/>
        <end position="40"/>
    </location>
</feature>
<keyword evidence="5" id="KW-1015">Disulfide bond</keyword>
<dbReference type="InterPro" id="IPR016288">
    <property type="entry name" value="Beta_cellobiohydrolase"/>
</dbReference>
<dbReference type="Proteomes" id="UP001230188">
    <property type="component" value="Unassembled WGS sequence"/>
</dbReference>
<dbReference type="PANTHER" id="PTHR34876:SF4">
    <property type="entry name" value="1,4-BETA-D-GLUCAN CELLOBIOHYDROLASE C-RELATED"/>
    <property type="match status" value="1"/>
</dbReference>
<keyword evidence="11" id="KW-0812">Transmembrane</keyword>
<evidence type="ECO:0000256" key="5">
    <source>
        <dbReference type="ARBA" id="ARBA00023157"/>
    </source>
</evidence>
<evidence type="ECO:0000256" key="3">
    <source>
        <dbReference type="ARBA" id="ARBA00022801"/>
    </source>
</evidence>
<evidence type="ECO:0000256" key="2">
    <source>
        <dbReference type="ARBA" id="ARBA00022729"/>
    </source>
</evidence>
<comment type="similarity">
    <text evidence="1">Belongs to the glycosyl hydrolase 5 (cellulase A) family.</text>
</comment>
<dbReference type="PROSITE" id="PS00659">
    <property type="entry name" value="GLYCOSYL_HYDROL_F5"/>
    <property type="match status" value="1"/>
</dbReference>
<dbReference type="InterPro" id="IPR017853">
    <property type="entry name" value="GH"/>
</dbReference>
<dbReference type="InterPro" id="IPR001524">
    <property type="entry name" value="Glyco_hydro_6_CS"/>
</dbReference>
<dbReference type="SUPFAM" id="SSF51445">
    <property type="entry name" value="(Trans)glycosidases"/>
    <property type="match status" value="1"/>
</dbReference>
<keyword evidence="6" id="KW-0119">Carbohydrate metabolism</keyword>
<evidence type="ECO:0000256" key="9">
    <source>
        <dbReference type="PROSITE-ProRule" id="PRU10057"/>
    </source>
</evidence>
<dbReference type="Pfam" id="PF00150">
    <property type="entry name" value="Cellulase"/>
    <property type="match status" value="1"/>
</dbReference>
<gene>
    <name evidence="13" type="ORF">CTAYLR_010496</name>
</gene>
<keyword evidence="4" id="KW-0136">Cellulose degradation</keyword>
<evidence type="ECO:0000256" key="8">
    <source>
        <dbReference type="ARBA" id="ARBA00023326"/>
    </source>
</evidence>
<evidence type="ECO:0000313" key="14">
    <source>
        <dbReference type="Proteomes" id="UP001230188"/>
    </source>
</evidence>
<dbReference type="PANTHER" id="PTHR34876">
    <property type="match status" value="1"/>
</dbReference>
<evidence type="ECO:0000256" key="10">
    <source>
        <dbReference type="SAM" id="MobiDB-lite"/>
    </source>
</evidence>
<sequence>MRNNAQWRRTESHRELAASYDEPDGYLSVSGDTPREEDREPRRPWLLGLIVVLCVIIMALAVGLAISLTAAGGSGGSSSSSSSSSEEEEKFATPVPTDVAATSAPVPTAARRPTVAPGSPTVRPTTQPPVTFRPTATPGSPTFRPTAAGQTSSFAFCCYYSPSGDLCGDCSDPTTSGFCSESASNCEGACSGTFCSNPAPTTLPAPRPTGPTGAPSSSPPSSELAPITQRNVFAEAGGVFYVNPTYAANLDRTIANTRNADVAATLEAMKEVPSAYWIDVKSKISGNSTSDLRGILIDALRQDPVPLCVFIVYDLPNRDCHAYASRGEICCAYFSDGTCDYDNSGDCAAGLDEYKTSYIDPFVDVLVQFDGIVPVALVIEPDSLPNFATNADDPRCGNEGTQNAYTEGIAYAVTQVATRTTHVATYLDAAHGGWLGWESNLDSFVATVADMGISDYIRGFATNVANYQDLGIPCDGDDEDSCLTGDSTRACCDDPCGLLAEYNGAQNEYNYAKMLVSAFEAAIPGFDPHVIIDTGRNGNPAGRTDCSTWCNPRDMLVGEWPTADTLDPDNVDALYWLKTPGESDGCTELLPSEDNEFVAAGECPRYDQSCAAVDSIGTADGEPYCPEAGVWFEYQIKMLAGAAFTATTSPTIAVSPRPTHSPAPTIETLVSRHGALVVSGNRVVDSNGDAIQLVGVSFFWSNSGWEGAKFYTSGAVDALVDDWDSDIVRAALGVEDSTGYVDDPDANLARVRVVVEAAVARGIYVIIDWHSHNAEKYVDQAKIFFETVATDYGAYANVVFEVYNEPIDQPWSTLTDDSATASETIKGYAEEIIPIIRAHSSNLIVVGTRSYSQQVWEAALDPITAYDNIAYTSHFYAGTHGAWERSLVRKALLGADYVAAAGEEAEWADDQNPTPVAVFVTEWGTVSADGGGTVDEDSTRDWLAFCDEYGISHCNWSACDKDEGSAILVPGADVNGAWSTDDYTTSGAFVRSLLLDYAAAAASTS</sequence>
<feature type="region of interest" description="Disordered" evidence="10">
    <location>
        <begin position="72"/>
        <end position="146"/>
    </location>
</feature>
<dbReference type="Pfam" id="PF01341">
    <property type="entry name" value="Glyco_hydro_6"/>
    <property type="match status" value="1"/>
</dbReference>
<dbReference type="EMBL" id="JAQMWT010000288">
    <property type="protein sequence ID" value="KAJ8606213.1"/>
    <property type="molecule type" value="Genomic_DNA"/>
</dbReference>
<evidence type="ECO:0000256" key="7">
    <source>
        <dbReference type="ARBA" id="ARBA00023295"/>
    </source>
</evidence>
<keyword evidence="2" id="KW-0732">Signal</keyword>
<keyword evidence="11" id="KW-0472">Membrane</keyword>
<dbReference type="PROSITE" id="PS00656">
    <property type="entry name" value="GLYCOSYL_HYDROL_F6_2"/>
    <property type="match status" value="1"/>
</dbReference>
<dbReference type="PRINTS" id="PR00733">
    <property type="entry name" value="GLHYDRLASE6"/>
</dbReference>
<feature type="compositionally biased region" description="Low complexity" evidence="10">
    <location>
        <begin position="210"/>
        <end position="224"/>
    </location>
</feature>
<dbReference type="InterPro" id="IPR001547">
    <property type="entry name" value="Glyco_hydro_5"/>
</dbReference>
<accession>A0AAD7UH76</accession>
<evidence type="ECO:0000256" key="1">
    <source>
        <dbReference type="ARBA" id="ARBA00005641"/>
    </source>
</evidence>
<evidence type="ECO:0000256" key="11">
    <source>
        <dbReference type="SAM" id="Phobius"/>
    </source>
</evidence>
<name>A0AAD7UH76_9STRA</name>
<feature type="region of interest" description="Disordered" evidence="10">
    <location>
        <begin position="201"/>
        <end position="224"/>
    </location>
</feature>
<dbReference type="InterPro" id="IPR036434">
    <property type="entry name" value="Beta_cellobiohydrolase_sf"/>
</dbReference>
<dbReference type="GO" id="GO:0030245">
    <property type="term" value="P:cellulose catabolic process"/>
    <property type="evidence" value="ECO:0007669"/>
    <property type="project" value="UniProtKB-KW"/>
</dbReference>
<reference evidence="13" key="1">
    <citation type="submission" date="2023-01" db="EMBL/GenBank/DDBJ databases">
        <title>Metagenome sequencing of chrysophaentin producing Chrysophaeum taylorii.</title>
        <authorList>
            <person name="Davison J."/>
            <person name="Bewley C."/>
        </authorList>
    </citation>
    <scope>NUCLEOTIDE SEQUENCE</scope>
    <source>
        <strain evidence="13">NIES-1699</strain>
    </source>
</reference>
<evidence type="ECO:0000256" key="6">
    <source>
        <dbReference type="ARBA" id="ARBA00023277"/>
    </source>
</evidence>
<comment type="caution">
    <text evidence="13">The sequence shown here is derived from an EMBL/GenBank/DDBJ whole genome shotgun (WGS) entry which is preliminary data.</text>
</comment>
<feature type="compositionally biased region" description="Low complexity" evidence="10">
    <location>
        <begin position="92"/>
        <end position="135"/>
    </location>
</feature>
<evidence type="ECO:0000259" key="12">
    <source>
        <dbReference type="Pfam" id="PF00150"/>
    </source>
</evidence>
<organism evidence="13 14">
    <name type="scientific">Chrysophaeum taylorii</name>
    <dbReference type="NCBI Taxonomy" id="2483200"/>
    <lineage>
        <taxon>Eukaryota</taxon>
        <taxon>Sar</taxon>
        <taxon>Stramenopiles</taxon>
        <taxon>Ochrophyta</taxon>
        <taxon>Pelagophyceae</taxon>
        <taxon>Pelagomonadales</taxon>
        <taxon>Pelagomonadaceae</taxon>
        <taxon>Chrysophaeum</taxon>
    </lineage>
</organism>
<feature type="transmembrane region" description="Helical" evidence="11">
    <location>
        <begin position="45"/>
        <end position="71"/>
    </location>
</feature>
<evidence type="ECO:0000313" key="13">
    <source>
        <dbReference type="EMBL" id="KAJ8606213.1"/>
    </source>
</evidence>
<keyword evidence="3" id="KW-0378">Hydrolase</keyword>
<dbReference type="Gene3D" id="3.20.20.40">
    <property type="entry name" value="1, 4-beta cellobiohydrolase"/>
    <property type="match status" value="1"/>
</dbReference>
<keyword evidence="14" id="KW-1185">Reference proteome</keyword>
<dbReference type="InterPro" id="IPR018087">
    <property type="entry name" value="Glyco_hydro_5_CS"/>
</dbReference>